<dbReference type="InterPro" id="IPR020471">
    <property type="entry name" value="AKR"/>
</dbReference>
<protein>
    <submittedName>
        <fullName evidence="4">Aldo/keto reductase</fullName>
    </submittedName>
</protein>
<dbReference type="Proteomes" id="UP001196316">
    <property type="component" value="Unassembled WGS sequence"/>
</dbReference>
<evidence type="ECO:0000256" key="2">
    <source>
        <dbReference type="ARBA" id="ARBA00023002"/>
    </source>
</evidence>
<dbReference type="InterPro" id="IPR018170">
    <property type="entry name" value="Aldo/ket_reductase_CS"/>
</dbReference>
<keyword evidence="2" id="KW-0560">Oxidoreductase</keyword>
<sequence length="298" mass="34139">MIQLTNKLGETIPQIGLGTFPFEGRVMADMVKAAVKVGYRLFDTADDYRGEPGIGIAVKELAAEGFDREYLFLQTKISDNNAHEDEPLKGIYFNPTSRFMQRHSVDEIVREKVATSLRDMNTSYIDSLLIHYPFPDYIVDIWKTMIELKKQGVVRYIGVSNFHERHIDKLIAETGVIPDINEVYVSPIGIKQSLVDYCNNHQILVMPYSPLMDVAHGKIPTEKLQPIMEKYKKSLAQVVLRWDIERGCFPLPKTKNPKRLEENFGIFDFSLTPKEIEMISSLNYDNQYLVESKICPGL</sequence>
<organism evidence="4 5">
    <name type="scientific">Segatella copri</name>
    <dbReference type="NCBI Taxonomy" id="165179"/>
    <lineage>
        <taxon>Bacteria</taxon>
        <taxon>Pseudomonadati</taxon>
        <taxon>Bacteroidota</taxon>
        <taxon>Bacteroidia</taxon>
        <taxon>Bacteroidales</taxon>
        <taxon>Prevotellaceae</taxon>
        <taxon>Segatella</taxon>
    </lineage>
</organism>
<proteinExistence type="predicted"/>
<gene>
    <name evidence="4" type="ORF">KSW80_10085</name>
</gene>
<evidence type="ECO:0000313" key="4">
    <source>
        <dbReference type="EMBL" id="MBV3408744.1"/>
    </source>
</evidence>
<dbReference type="GO" id="GO:0016491">
    <property type="term" value="F:oxidoreductase activity"/>
    <property type="evidence" value="ECO:0007669"/>
    <property type="project" value="UniProtKB-KW"/>
</dbReference>
<dbReference type="PROSITE" id="PS00063">
    <property type="entry name" value="ALDOKETO_REDUCTASE_3"/>
    <property type="match status" value="1"/>
</dbReference>
<evidence type="ECO:0000259" key="3">
    <source>
        <dbReference type="Pfam" id="PF00248"/>
    </source>
</evidence>
<dbReference type="Pfam" id="PF00248">
    <property type="entry name" value="Aldo_ket_red"/>
    <property type="match status" value="1"/>
</dbReference>
<comment type="caution">
    <text evidence="4">The sequence shown here is derived from an EMBL/GenBank/DDBJ whole genome shotgun (WGS) entry which is preliminary data.</text>
</comment>
<dbReference type="AlphaFoldDB" id="A0AAW4NFT3"/>
<keyword evidence="1" id="KW-0521">NADP</keyword>
<feature type="domain" description="NADP-dependent oxidoreductase" evidence="3">
    <location>
        <begin position="15"/>
        <end position="283"/>
    </location>
</feature>
<dbReference type="CDD" id="cd19071">
    <property type="entry name" value="AKR_AKR1-5-like"/>
    <property type="match status" value="1"/>
</dbReference>
<dbReference type="EMBL" id="JAHOEP010000026">
    <property type="protein sequence ID" value="MBV3408744.1"/>
    <property type="molecule type" value="Genomic_DNA"/>
</dbReference>
<name>A0AAW4NFT3_9BACT</name>
<evidence type="ECO:0000313" key="5">
    <source>
        <dbReference type="Proteomes" id="UP001196316"/>
    </source>
</evidence>
<dbReference type="PIRSF" id="PIRSF000097">
    <property type="entry name" value="AKR"/>
    <property type="match status" value="1"/>
</dbReference>
<dbReference type="RefSeq" id="WP_217326753.1">
    <property type="nucleotide sequence ID" value="NZ_JAHOEK010000025.1"/>
</dbReference>
<accession>A0AAW4NFT3</accession>
<dbReference type="InterPro" id="IPR023210">
    <property type="entry name" value="NADP_OxRdtase_dom"/>
</dbReference>
<evidence type="ECO:0000256" key="1">
    <source>
        <dbReference type="ARBA" id="ARBA00022857"/>
    </source>
</evidence>
<dbReference type="PROSITE" id="PS00798">
    <property type="entry name" value="ALDOKETO_REDUCTASE_1"/>
    <property type="match status" value="1"/>
</dbReference>
<reference evidence="4" key="1">
    <citation type="submission" date="2021-06" db="EMBL/GenBank/DDBJ databases">
        <title>Collection of gut derived symbiotic bacterial strains cultured from healthy donors.</title>
        <authorList>
            <person name="Lin H."/>
            <person name="Littmann E."/>
            <person name="Pamer E.G."/>
        </authorList>
    </citation>
    <scope>NUCLEOTIDE SEQUENCE</scope>
    <source>
        <strain evidence="4">MSK.21.60</strain>
    </source>
</reference>
<dbReference type="PANTHER" id="PTHR43827">
    <property type="entry name" value="2,5-DIKETO-D-GLUCONIC ACID REDUCTASE"/>
    <property type="match status" value="1"/>
</dbReference>
<dbReference type="PROSITE" id="PS00062">
    <property type="entry name" value="ALDOKETO_REDUCTASE_2"/>
    <property type="match status" value="1"/>
</dbReference>
<dbReference type="PANTHER" id="PTHR43827:SF3">
    <property type="entry name" value="NADP-DEPENDENT OXIDOREDUCTASE DOMAIN-CONTAINING PROTEIN"/>
    <property type="match status" value="1"/>
</dbReference>